<dbReference type="Gene3D" id="3.30.420.10">
    <property type="entry name" value="Ribonuclease H-like superfamily/Ribonuclease H"/>
    <property type="match status" value="1"/>
</dbReference>
<dbReference type="InterPro" id="IPR039637">
    <property type="entry name" value="CNOT7/CNOT8/Pop2"/>
</dbReference>
<gene>
    <name evidence="1" type="ORF">Adt_03479</name>
</gene>
<keyword evidence="2" id="KW-1185">Reference proteome</keyword>
<evidence type="ECO:0000313" key="2">
    <source>
        <dbReference type="Proteomes" id="UP001604336"/>
    </source>
</evidence>
<accession>A0ABD1VYR2</accession>
<dbReference type="InterPro" id="IPR036397">
    <property type="entry name" value="RNaseH_sf"/>
</dbReference>
<dbReference type="Proteomes" id="UP001604336">
    <property type="component" value="Unassembled WGS sequence"/>
</dbReference>
<dbReference type="AlphaFoldDB" id="A0ABD1VYR2"/>
<organism evidence="1 2">
    <name type="scientific">Abeliophyllum distichum</name>
    <dbReference type="NCBI Taxonomy" id="126358"/>
    <lineage>
        <taxon>Eukaryota</taxon>
        <taxon>Viridiplantae</taxon>
        <taxon>Streptophyta</taxon>
        <taxon>Embryophyta</taxon>
        <taxon>Tracheophyta</taxon>
        <taxon>Spermatophyta</taxon>
        <taxon>Magnoliopsida</taxon>
        <taxon>eudicotyledons</taxon>
        <taxon>Gunneridae</taxon>
        <taxon>Pentapetalae</taxon>
        <taxon>asterids</taxon>
        <taxon>lamiids</taxon>
        <taxon>Lamiales</taxon>
        <taxon>Oleaceae</taxon>
        <taxon>Forsythieae</taxon>
        <taxon>Abeliophyllum</taxon>
    </lineage>
</organism>
<protein>
    <submittedName>
        <fullName evidence="1">CCR4-associated factor</fullName>
    </submittedName>
</protein>
<dbReference type="InterPro" id="IPR012337">
    <property type="entry name" value="RNaseH-like_sf"/>
</dbReference>
<sequence>MLNFPGRFTIQRTTIHIFRSLNVIKKLKKNGDVLKIIQFGLTLCDAQKTFRIWGPNSGIYGNSIFWDFDVDKDLQNPKSIELLQGQGIDFLKDKQRGICSHQFARLFTLSRLSLALNSMWLDRNMRTWVTSNRTYNYGFLVKILIQQELLHNLLDFVMLMRVHFGITVYYMKQVIGFVAIRRPRMGGNEFKG</sequence>
<dbReference type="PANTHER" id="PTHR10797">
    <property type="entry name" value="CCR4-NOT TRANSCRIPTION COMPLEX SUBUNIT"/>
    <property type="match status" value="1"/>
</dbReference>
<proteinExistence type="predicted"/>
<dbReference type="EMBL" id="JBFOLK010000001">
    <property type="protein sequence ID" value="KAL2542501.1"/>
    <property type="molecule type" value="Genomic_DNA"/>
</dbReference>
<comment type="caution">
    <text evidence="1">The sequence shown here is derived from an EMBL/GenBank/DDBJ whole genome shotgun (WGS) entry which is preliminary data.</text>
</comment>
<reference evidence="2" key="1">
    <citation type="submission" date="2024-07" db="EMBL/GenBank/DDBJ databases">
        <title>Two chromosome-level genome assemblies of Korean endemic species Abeliophyllum distichum and Forsythia ovata (Oleaceae).</title>
        <authorList>
            <person name="Jang H."/>
        </authorList>
    </citation>
    <scope>NUCLEOTIDE SEQUENCE [LARGE SCALE GENOMIC DNA]</scope>
</reference>
<evidence type="ECO:0000313" key="1">
    <source>
        <dbReference type="EMBL" id="KAL2542501.1"/>
    </source>
</evidence>
<dbReference type="SUPFAM" id="SSF53098">
    <property type="entry name" value="Ribonuclease H-like"/>
    <property type="match status" value="1"/>
</dbReference>
<name>A0ABD1VYR2_9LAMI</name>